<feature type="transmembrane region" description="Helical" evidence="1">
    <location>
        <begin position="106"/>
        <end position="122"/>
    </location>
</feature>
<organism evidence="2 3">
    <name type="scientific">Chryseobacterium camelliae</name>
    <dbReference type="NCBI Taxonomy" id="1265445"/>
    <lineage>
        <taxon>Bacteria</taxon>
        <taxon>Pseudomonadati</taxon>
        <taxon>Bacteroidota</taxon>
        <taxon>Flavobacteriia</taxon>
        <taxon>Flavobacteriales</taxon>
        <taxon>Weeksellaceae</taxon>
        <taxon>Chryseobacterium group</taxon>
        <taxon>Chryseobacterium</taxon>
    </lineage>
</organism>
<reference evidence="2 3" key="1">
    <citation type="submission" date="2023-07" db="EMBL/GenBank/DDBJ databases">
        <title>Functional and genomic diversity of the sorghum phyllosphere microbiome.</title>
        <authorList>
            <person name="Shade A."/>
        </authorList>
    </citation>
    <scope>NUCLEOTIDE SEQUENCE [LARGE SCALE GENOMIC DNA]</scope>
    <source>
        <strain evidence="2 3">SORGH_AS_1064</strain>
    </source>
</reference>
<sequence length="127" mass="14481">MKIWIFTNSISAFLFVWVNDYGIHGVVNYDTILFKKEFWQAVLFIAMMGLMYSIPAMLILGLLIRLWTRNKVILAFISILLVVGTFYCTGSMALKNPEMHIPSPPIIYAIVTSILVLIIGLDKKHTK</sequence>
<gene>
    <name evidence="2" type="ORF">QE404_002996</name>
</gene>
<feature type="transmembrane region" description="Helical" evidence="1">
    <location>
        <begin position="72"/>
        <end position="94"/>
    </location>
</feature>
<accession>A0ABU0TLC6</accession>
<dbReference type="EMBL" id="JAUTAL010000001">
    <property type="protein sequence ID" value="MDQ1097849.1"/>
    <property type="molecule type" value="Genomic_DNA"/>
</dbReference>
<keyword evidence="1" id="KW-0812">Transmembrane</keyword>
<protein>
    <submittedName>
        <fullName evidence="2">Tellurium resistance membrane protein TerC</fullName>
    </submittedName>
</protein>
<evidence type="ECO:0000256" key="1">
    <source>
        <dbReference type="SAM" id="Phobius"/>
    </source>
</evidence>
<evidence type="ECO:0000313" key="2">
    <source>
        <dbReference type="EMBL" id="MDQ1097849.1"/>
    </source>
</evidence>
<keyword evidence="1" id="KW-1133">Transmembrane helix</keyword>
<dbReference type="Proteomes" id="UP001225072">
    <property type="component" value="Unassembled WGS sequence"/>
</dbReference>
<name>A0ABU0TLC6_9FLAO</name>
<feature type="transmembrane region" description="Helical" evidence="1">
    <location>
        <begin position="38"/>
        <end position="60"/>
    </location>
</feature>
<keyword evidence="1" id="KW-0472">Membrane</keyword>
<comment type="caution">
    <text evidence="2">The sequence shown here is derived from an EMBL/GenBank/DDBJ whole genome shotgun (WGS) entry which is preliminary data.</text>
</comment>
<dbReference type="RefSeq" id="WP_307451670.1">
    <property type="nucleotide sequence ID" value="NZ_JAUTAL010000001.1"/>
</dbReference>
<keyword evidence="3" id="KW-1185">Reference proteome</keyword>
<evidence type="ECO:0000313" key="3">
    <source>
        <dbReference type="Proteomes" id="UP001225072"/>
    </source>
</evidence>
<proteinExistence type="predicted"/>